<proteinExistence type="evidence at transcript level"/>
<dbReference type="STRING" id="3641.A0A061DPS3"/>
<evidence type="ECO:0000313" key="5">
    <source>
        <dbReference type="EMBL" id="AKN91686.1"/>
    </source>
</evidence>
<dbReference type="EMBL" id="KM668021">
    <property type="protein sequence ID" value="AKN91686.1"/>
    <property type="molecule type" value="mRNA"/>
</dbReference>
<dbReference type="PANTHER" id="PTHR33077">
    <property type="entry name" value="PROTEIN TIFY 4A-RELATED-RELATED"/>
    <property type="match status" value="1"/>
</dbReference>
<evidence type="ECO:0000313" key="6">
    <source>
        <dbReference type="EMBL" id="EOX94665.1"/>
    </source>
</evidence>
<comment type="domain">
    <text evidence="2">The jas domain is required for interaction with COI1.</text>
</comment>
<dbReference type="OrthoDB" id="1934352at2759"/>
<evidence type="ECO:0000259" key="4">
    <source>
        <dbReference type="PROSITE" id="PS51320"/>
    </source>
</evidence>
<dbReference type="AlphaFoldDB" id="A0A061DPS3"/>
<dbReference type="GO" id="GO:0009611">
    <property type="term" value="P:response to wounding"/>
    <property type="evidence" value="ECO:0000318"/>
    <property type="project" value="GO_Central"/>
</dbReference>
<feature type="compositionally biased region" description="Polar residues" evidence="3">
    <location>
        <begin position="115"/>
        <end position="124"/>
    </location>
</feature>
<dbReference type="GO" id="GO:2000022">
    <property type="term" value="P:regulation of jasmonic acid mediated signaling pathway"/>
    <property type="evidence" value="ECO:0000318"/>
    <property type="project" value="GO_Central"/>
</dbReference>
<dbReference type="PANTHER" id="PTHR33077:SF60">
    <property type="entry name" value="TIFY DOMAIN-CONTAINING PROTEIN"/>
    <property type="match status" value="1"/>
</dbReference>
<protein>
    <recommendedName>
        <fullName evidence="2">Protein TIFY</fullName>
    </recommendedName>
    <alternativeName>
        <fullName evidence="2">Jasmonate ZIM domain-containing protein</fullName>
    </alternativeName>
</protein>
<evidence type="ECO:0000313" key="7">
    <source>
        <dbReference type="Proteomes" id="UP000026915"/>
    </source>
</evidence>
<comment type="function">
    <text evidence="2">Repressor of jasmonate responses.</text>
</comment>
<sequence length="426" mass="47039">MTFLRSLAKIAAVTSKKKVSLFLCIFLCFFCIFSYVKVRTRCISSFLFCCSLRVGMRRPSWNKSQAIQQVISLKTLLETTSDSDAVEACKKLHIPCPENPPRVVSDSTVLVNETTQHNGNSAPVNESVPCPRPDPSKSDFSGDNSGRNAISGNDSVSPRTAGAAKEQAGQMTIFYCGEVNVYDDMPGCKAQAILQLAASPLSLSQETAADQSRAPWSVPCQLQAAGVKISPCSPMVILPSPQTVKVAENCQFPWEESNISREDSLEGPSSRKALVQRYLERKKDRFKNKRKLATSSSPTLDIYINQVGDQFANEQLKPSEPYSSSQTRPPYTPLRCNSIENVPKIASLATHPDAKASNSWKGSLVVASLIWTIFLRLYHMKSQTSYASLVIKFPVSFNIFQLPVLMTSKNASYLYSQQVSLDVYEI</sequence>
<evidence type="ECO:0000256" key="1">
    <source>
        <dbReference type="ARBA" id="ARBA00008614"/>
    </source>
</evidence>
<comment type="similarity">
    <text evidence="1 2">Belongs to the TIFY/JAZ family.</text>
</comment>
<dbReference type="SMART" id="SM00979">
    <property type="entry name" value="TIFY"/>
    <property type="match status" value="1"/>
</dbReference>
<dbReference type="eggNOG" id="ENOG502QWBC">
    <property type="taxonomic scope" value="Eukaryota"/>
</dbReference>
<feature type="region of interest" description="Disordered" evidence="3">
    <location>
        <begin position="115"/>
        <end position="163"/>
    </location>
</feature>
<keyword evidence="2" id="KW-0539">Nucleus</keyword>
<dbReference type="Gramene" id="Tc01v2_t022640.1">
    <property type="protein sequence ID" value="Tc01v2_p022640.1"/>
    <property type="gene ID" value="Tc01v2_g022640"/>
</dbReference>
<organism evidence="6 7">
    <name type="scientific">Theobroma cacao</name>
    <name type="common">Cacao</name>
    <name type="synonym">Cocoa</name>
    <dbReference type="NCBI Taxonomy" id="3641"/>
    <lineage>
        <taxon>Eukaryota</taxon>
        <taxon>Viridiplantae</taxon>
        <taxon>Streptophyta</taxon>
        <taxon>Embryophyta</taxon>
        <taxon>Tracheophyta</taxon>
        <taxon>Spermatophyta</taxon>
        <taxon>Magnoliopsida</taxon>
        <taxon>eudicotyledons</taxon>
        <taxon>Gunneridae</taxon>
        <taxon>Pentapetalae</taxon>
        <taxon>rosids</taxon>
        <taxon>malvids</taxon>
        <taxon>Malvales</taxon>
        <taxon>Malvaceae</taxon>
        <taxon>Byttnerioideae</taxon>
        <taxon>Theobroma</taxon>
    </lineage>
</organism>
<dbReference type="Proteomes" id="UP000026915">
    <property type="component" value="Chromosome 1"/>
</dbReference>
<accession>A0A061DPS3</accession>
<gene>
    <name evidence="5" type="primary">BS1</name>
    <name evidence="6" type="ORF">TCM_004282</name>
</gene>
<dbReference type="InterPro" id="IPR040390">
    <property type="entry name" value="TIFY/JAZ"/>
</dbReference>
<feature type="compositionally biased region" description="Polar residues" evidence="3">
    <location>
        <begin position="138"/>
        <end position="158"/>
    </location>
</feature>
<dbReference type="GO" id="GO:0005634">
    <property type="term" value="C:nucleus"/>
    <property type="evidence" value="ECO:0000318"/>
    <property type="project" value="GO_Central"/>
</dbReference>
<evidence type="ECO:0000256" key="2">
    <source>
        <dbReference type="RuleBase" id="RU369065"/>
    </source>
</evidence>
<comment type="subcellular location">
    <subcellularLocation>
        <location evidence="2">Nucleus</location>
    </subcellularLocation>
</comment>
<dbReference type="GO" id="GO:0031347">
    <property type="term" value="P:regulation of defense response"/>
    <property type="evidence" value="ECO:0000318"/>
    <property type="project" value="GO_Central"/>
</dbReference>
<dbReference type="Pfam" id="PF06200">
    <property type="entry name" value="tify"/>
    <property type="match status" value="1"/>
</dbReference>
<keyword evidence="7" id="KW-1185">Reference proteome</keyword>
<dbReference type="EMBL" id="CM001879">
    <property type="protein sequence ID" value="EOX94665.1"/>
    <property type="molecule type" value="Genomic_DNA"/>
</dbReference>
<dbReference type="GeneID" id="18613283"/>
<feature type="domain" description="Tify" evidence="4">
    <location>
        <begin position="164"/>
        <end position="199"/>
    </location>
</feature>
<evidence type="ECO:0000256" key="3">
    <source>
        <dbReference type="SAM" id="MobiDB-lite"/>
    </source>
</evidence>
<dbReference type="PROSITE" id="PS51320">
    <property type="entry name" value="TIFY"/>
    <property type="match status" value="1"/>
</dbReference>
<dbReference type="InterPro" id="IPR010399">
    <property type="entry name" value="Tify_dom"/>
</dbReference>
<dbReference type="Gramene" id="EOX94665">
    <property type="protein sequence ID" value="EOX94665"/>
    <property type="gene ID" value="TCM_004282"/>
</dbReference>
<reference evidence="5" key="2">
    <citation type="submission" date="2014-09" db="EMBL/GenBank/DDBJ databases">
        <title>BIG SEEDS1 Mediates a Conserved Pathway Determining Seed Size.</title>
        <authorList>
            <person name="Ge L."/>
            <person name="Yu J."/>
            <person name="Wang H."/>
            <person name="Luth D."/>
            <person name="Bai G."/>
            <person name="Wang K."/>
            <person name="Chen R."/>
        </authorList>
    </citation>
    <scope>NUCLEOTIDE SEQUENCE</scope>
</reference>
<reference evidence="6 7" key="1">
    <citation type="journal article" date="2013" name="Genome Biol.">
        <title>The genome sequence of the most widely cultivated cacao type and its use to identify candidate genes regulating pod color.</title>
        <authorList>
            <person name="Motamayor J.C."/>
            <person name="Mockaitis K."/>
            <person name="Schmutz J."/>
            <person name="Haiminen N."/>
            <person name="Iii D.L."/>
            <person name="Cornejo O."/>
            <person name="Findley S.D."/>
            <person name="Zheng P."/>
            <person name="Utro F."/>
            <person name="Royaert S."/>
            <person name="Saski C."/>
            <person name="Jenkins J."/>
            <person name="Podicheti R."/>
            <person name="Zhao M."/>
            <person name="Scheffler B.E."/>
            <person name="Stack J.C."/>
            <person name="Feltus F.A."/>
            <person name="Mustiga G.M."/>
            <person name="Amores F."/>
            <person name="Phillips W."/>
            <person name="Marelli J.P."/>
            <person name="May G.D."/>
            <person name="Shapiro H."/>
            <person name="Ma J."/>
            <person name="Bustamante C.D."/>
            <person name="Schnell R.J."/>
            <person name="Main D."/>
            <person name="Gilbert D."/>
            <person name="Parida L."/>
            <person name="Kuhn D.N."/>
        </authorList>
    </citation>
    <scope>NUCLEOTIDE SEQUENCE [LARGE SCALE GENOMIC DNA]</scope>
    <source>
        <strain evidence="7">cv. Matina 1-6</strain>
    </source>
</reference>
<keyword evidence="2" id="KW-1184">Jasmonic acid signaling pathway</keyword>
<name>A0A061DPS3_THECC</name>